<dbReference type="AlphaFoldDB" id="A0A346NK84"/>
<feature type="domain" description="GGDEF" evidence="4">
    <location>
        <begin position="291"/>
        <end position="424"/>
    </location>
</feature>
<dbReference type="RefSeq" id="WP_117315932.1">
    <property type="nucleotide sequence ID" value="NZ_CP031769.1"/>
</dbReference>
<dbReference type="Pfam" id="PF00990">
    <property type="entry name" value="GGDEF"/>
    <property type="match status" value="1"/>
</dbReference>
<dbReference type="EMBL" id="CP031769">
    <property type="protein sequence ID" value="AXR05941.1"/>
    <property type="molecule type" value="Genomic_DNA"/>
</dbReference>
<proteinExistence type="predicted"/>
<keyword evidence="1" id="KW-1133">Transmembrane helix</keyword>
<evidence type="ECO:0000259" key="4">
    <source>
        <dbReference type="PROSITE" id="PS50887"/>
    </source>
</evidence>
<dbReference type="InterPro" id="IPR043128">
    <property type="entry name" value="Rev_trsase/Diguanyl_cyclase"/>
</dbReference>
<evidence type="ECO:0000313" key="5">
    <source>
        <dbReference type="EMBL" id="AXR05941.1"/>
    </source>
</evidence>
<dbReference type="SUPFAM" id="SSF141868">
    <property type="entry name" value="EAL domain-like"/>
    <property type="match status" value="1"/>
</dbReference>
<dbReference type="Gene3D" id="3.30.70.270">
    <property type="match status" value="1"/>
</dbReference>
<dbReference type="GO" id="GO:0071111">
    <property type="term" value="F:cyclic-guanylate-specific phosphodiesterase activity"/>
    <property type="evidence" value="ECO:0007669"/>
    <property type="project" value="InterPro"/>
</dbReference>
<feature type="transmembrane region" description="Helical" evidence="1">
    <location>
        <begin position="9"/>
        <end position="29"/>
    </location>
</feature>
<dbReference type="CDD" id="cd01948">
    <property type="entry name" value="EAL"/>
    <property type="match status" value="1"/>
</dbReference>
<dbReference type="PANTHER" id="PTHR33121">
    <property type="entry name" value="CYCLIC DI-GMP PHOSPHODIESTERASE PDEF"/>
    <property type="match status" value="1"/>
</dbReference>
<gene>
    <name evidence="5" type="ORF">D0Y50_05820</name>
</gene>
<dbReference type="Gene3D" id="3.20.20.450">
    <property type="entry name" value="EAL domain"/>
    <property type="match status" value="1"/>
</dbReference>
<dbReference type="GO" id="GO:0007165">
    <property type="term" value="P:signal transduction"/>
    <property type="evidence" value="ECO:0007669"/>
    <property type="project" value="InterPro"/>
</dbReference>
<reference evidence="5 6" key="1">
    <citation type="submission" date="2018-08" db="EMBL/GenBank/DDBJ databases">
        <title>Salinimonas sediminis sp. nov., a piezophilic bacterium isolated from a deep-sea sediment sample from the New Britain Trench.</title>
        <authorList>
            <person name="Cao J."/>
        </authorList>
    </citation>
    <scope>NUCLEOTIDE SEQUENCE [LARGE SCALE GENOMIC DNA]</scope>
    <source>
        <strain evidence="5 6">N102</strain>
    </source>
</reference>
<dbReference type="NCBIfam" id="TIGR00254">
    <property type="entry name" value="GGDEF"/>
    <property type="match status" value="1"/>
</dbReference>
<dbReference type="CDD" id="cd01949">
    <property type="entry name" value="GGDEF"/>
    <property type="match status" value="1"/>
</dbReference>
<dbReference type="PANTHER" id="PTHR33121:SF70">
    <property type="entry name" value="SIGNALING PROTEIN YKOW"/>
    <property type="match status" value="1"/>
</dbReference>
<accession>A0A346NK84</accession>
<dbReference type="KEGG" id="salm:D0Y50_05820"/>
<keyword evidence="1" id="KW-0472">Membrane</keyword>
<dbReference type="GO" id="GO:0016020">
    <property type="term" value="C:membrane"/>
    <property type="evidence" value="ECO:0007669"/>
    <property type="project" value="InterPro"/>
</dbReference>
<dbReference type="SMART" id="SM00267">
    <property type="entry name" value="GGDEF"/>
    <property type="match status" value="1"/>
</dbReference>
<feature type="transmembrane region" description="Helical" evidence="1">
    <location>
        <begin position="164"/>
        <end position="187"/>
    </location>
</feature>
<keyword evidence="6" id="KW-1185">Reference proteome</keyword>
<dbReference type="InterPro" id="IPR035919">
    <property type="entry name" value="EAL_sf"/>
</dbReference>
<protein>
    <submittedName>
        <fullName evidence="5">EAL domain-containing protein</fullName>
    </submittedName>
</protein>
<feature type="domain" description="HAMP" evidence="3">
    <location>
        <begin position="188"/>
        <end position="241"/>
    </location>
</feature>
<dbReference type="OrthoDB" id="9176779at2"/>
<keyword evidence="1" id="KW-0812">Transmembrane</keyword>
<dbReference type="PROSITE" id="PS50885">
    <property type="entry name" value="HAMP"/>
    <property type="match status" value="1"/>
</dbReference>
<evidence type="ECO:0000313" key="6">
    <source>
        <dbReference type="Proteomes" id="UP000262073"/>
    </source>
</evidence>
<dbReference type="PROSITE" id="PS50883">
    <property type="entry name" value="EAL"/>
    <property type="match status" value="1"/>
</dbReference>
<evidence type="ECO:0000256" key="1">
    <source>
        <dbReference type="SAM" id="Phobius"/>
    </source>
</evidence>
<evidence type="ECO:0000259" key="2">
    <source>
        <dbReference type="PROSITE" id="PS50883"/>
    </source>
</evidence>
<dbReference type="InterPro" id="IPR003660">
    <property type="entry name" value="HAMP_dom"/>
</dbReference>
<dbReference type="InterPro" id="IPR000160">
    <property type="entry name" value="GGDEF_dom"/>
</dbReference>
<dbReference type="PROSITE" id="PS50887">
    <property type="entry name" value="GGDEF"/>
    <property type="match status" value="1"/>
</dbReference>
<name>A0A346NK84_9ALTE</name>
<dbReference type="SUPFAM" id="SSF55073">
    <property type="entry name" value="Nucleotide cyclase"/>
    <property type="match status" value="1"/>
</dbReference>
<dbReference type="Proteomes" id="UP000262073">
    <property type="component" value="Chromosome"/>
</dbReference>
<dbReference type="InterPro" id="IPR029787">
    <property type="entry name" value="Nucleotide_cyclase"/>
</dbReference>
<sequence>MFKSIKTPIAIMLVCAVLVISAMVTWFAADEHEQLYTESVKSDLAALTRNLAADILPLMESGSTQTHAISERLKNLSSYQHILVARVYDTNQTVLHSQLGAAGRKYGVPEKLPLADIINSPSGAYLIDNQLIASSRIARNGVTYGYLLIMNDIETPVRKSWQALLLHVSPLVFITLIITIAIGLYWLNLLLNPLARLSGFTHQLSQTKDYTPRFKTRLRGEVSVLGHNINMLLDTIEAELTINDEQNQTLMEQQQTMTRLANFDSLTGLPNRQFVMDNLRLELARARRLNNDIAMMFFDLDGFKGINDSLGHETGDLILIEVADRVSSMLREGDLVARLGGDEFIIVPDRDVTDVCLQNLADRVIAAFLEPFHFRGLALTVGVSIGIAKASDAHFELSQLMSNADLAMYRSKARGRGTSTIFTNEMVESHKRKLSIANSIDQALANNEFTLYYQPKVARDGELVGFEALMRWQHPDFGLVMPGEFIPIAEQSGKISSLTRWAIERACIDLPLLQSVFFNKFRVAINLSGHDLRHSGMFDLIHQIFTQQQVNPEYIEFEVTESAYLENFAFANKFFRRLSNMGCAISLDDFGTGYSSLSYLTQITIDTLKIDRQFVRELNTSHRSRLVTGSIIDLAKRLSLTVCAEGIEELSQWDYLLNHGCDHVQGYLFSQPLPLEDVALLPARFEFGPDHVSRLSGQ</sequence>
<dbReference type="SMART" id="SM00052">
    <property type="entry name" value="EAL"/>
    <property type="match status" value="1"/>
</dbReference>
<feature type="domain" description="EAL" evidence="2">
    <location>
        <begin position="433"/>
        <end position="686"/>
    </location>
</feature>
<dbReference type="Gene3D" id="6.10.340.10">
    <property type="match status" value="1"/>
</dbReference>
<dbReference type="Pfam" id="PF00563">
    <property type="entry name" value="EAL"/>
    <property type="match status" value="1"/>
</dbReference>
<dbReference type="InterPro" id="IPR001633">
    <property type="entry name" value="EAL_dom"/>
</dbReference>
<dbReference type="InterPro" id="IPR050706">
    <property type="entry name" value="Cyclic-di-GMP_PDE-like"/>
</dbReference>
<evidence type="ECO:0000259" key="3">
    <source>
        <dbReference type="PROSITE" id="PS50885"/>
    </source>
</evidence>
<organism evidence="5 6">
    <name type="scientific">Salinimonas sediminis</name>
    <dbReference type="NCBI Taxonomy" id="2303538"/>
    <lineage>
        <taxon>Bacteria</taxon>
        <taxon>Pseudomonadati</taxon>
        <taxon>Pseudomonadota</taxon>
        <taxon>Gammaproteobacteria</taxon>
        <taxon>Alteromonadales</taxon>
        <taxon>Alteromonadaceae</taxon>
        <taxon>Alteromonas/Salinimonas group</taxon>
        <taxon>Salinimonas</taxon>
    </lineage>
</organism>